<organism evidence="1 2">
    <name type="scientific">Naganishia friedmannii</name>
    <dbReference type="NCBI Taxonomy" id="89922"/>
    <lineage>
        <taxon>Eukaryota</taxon>
        <taxon>Fungi</taxon>
        <taxon>Dikarya</taxon>
        <taxon>Basidiomycota</taxon>
        <taxon>Agaricomycotina</taxon>
        <taxon>Tremellomycetes</taxon>
        <taxon>Filobasidiales</taxon>
        <taxon>Filobasidiaceae</taxon>
        <taxon>Naganishia</taxon>
    </lineage>
</organism>
<gene>
    <name evidence="1" type="primary">PRPF8_2</name>
    <name evidence="1" type="ORF">QFC21_003010</name>
</gene>
<proteinExistence type="predicted"/>
<evidence type="ECO:0000313" key="1">
    <source>
        <dbReference type="EMBL" id="KAJ9101672.1"/>
    </source>
</evidence>
<evidence type="ECO:0000313" key="2">
    <source>
        <dbReference type="Proteomes" id="UP001227268"/>
    </source>
</evidence>
<comment type="caution">
    <text evidence="1">The sequence shown here is derived from an EMBL/GenBank/DDBJ whole genome shotgun (WGS) entry which is preliminary data.</text>
</comment>
<reference evidence="1" key="1">
    <citation type="submission" date="2023-04" db="EMBL/GenBank/DDBJ databases">
        <title>Draft Genome sequencing of Naganishia species isolated from polar environments using Oxford Nanopore Technology.</title>
        <authorList>
            <person name="Leo P."/>
            <person name="Venkateswaran K."/>
        </authorList>
    </citation>
    <scope>NUCLEOTIDE SEQUENCE</scope>
    <source>
        <strain evidence="1">MNA-CCFEE 5423</strain>
    </source>
</reference>
<dbReference type="EMBL" id="JASBWT010000009">
    <property type="protein sequence ID" value="KAJ9101672.1"/>
    <property type="molecule type" value="Genomic_DNA"/>
</dbReference>
<keyword evidence="2" id="KW-1185">Reference proteome</keyword>
<name>A0ACC2VTA1_9TREE</name>
<dbReference type="Proteomes" id="UP001227268">
    <property type="component" value="Unassembled WGS sequence"/>
</dbReference>
<accession>A0ACC2VTA1</accession>
<sequence length="514" mass="60353">MDNFDEDWNEFNDINKVIIRGSIRSEYKIAFPHLYKSLPRSVHISVYHEPKNVYIKTDDPHLPAFYFDPLINPISQRQPVESHFDLELRAAVMSDILDMMPESIRQNKAKSIMQHLPEAWRCWKANISWKVPGTPAAVENILLRYVKSKADWWTSVAHYKRERIRREAEQKRQNGYLKDGPYISSEEAVAVYTSTVHWLESRKFAPIPFPPLSYKHATKLLVLALEKWKEALQCLRQSSRLSVASQASTIDSACIQGNRYRITDAYLDQFLWYEADKRHLFPAWIKPSDSEPPPLLVYKWCQGINNLTDVWETSEGECNVMMETVLSKVYERIDMTLLNKLLRLILDHNLADYITVKNNTTLTYKDMSHVNAYGMMRGLQFASFVFQYYGLVLDLLILGLQRAREMAGPPQTPNTFLQFRNTSSETRHPIRLYSRYADRIHLFFRFTAEESRDFIQRYLSVQPDPNNQNVIGYNNKRCWPRDCRMRLIKHDINLGRAVFWNVRNSLPRSLTTIE</sequence>
<protein>
    <submittedName>
        <fullName evidence="1">Pre-mRNA-processing-splicing factor 8</fullName>
    </submittedName>
</protein>